<protein>
    <submittedName>
        <fullName evidence="1">Uncharacterized protein</fullName>
    </submittedName>
</protein>
<name>A0A3M7LAW7_9FLAO</name>
<accession>A0A3M7LAW7</accession>
<evidence type="ECO:0000313" key="1">
    <source>
        <dbReference type="EMBL" id="RMZ59697.1"/>
    </source>
</evidence>
<proteinExistence type="predicted"/>
<comment type="caution">
    <text evidence="1">The sequence shown here is derived from an EMBL/GenBank/DDBJ whole genome shotgun (WGS) entry which is preliminary data.</text>
</comment>
<keyword evidence="2" id="KW-1185">Reference proteome</keyword>
<dbReference type="Proteomes" id="UP000267524">
    <property type="component" value="Unassembled WGS sequence"/>
</dbReference>
<evidence type="ECO:0000313" key="2">
    <source>
        <dbReference type="Proteomes" id="UP000267524"/>
    </source>
</evidence>
<dbReference type="EMBL" id="QWIV01000013">
    <property type="protein sequence ID" value="RMZ59697.1"/>
    <property type="molecule type" value="Genomic_DNA"/>
</dbReference>
<dbReference type="AlphaFoldDB" id="A0A3M7LAW7"/>
<dbReference type="RefSeq" id="WP_122546822.1">
    <property type="nucleotide sequence ID" value="NZ_QWIV01000013.1"/>
</dbReference>
<organism evidence="1 2">
    <name type="scientific">Chryseobacterium nematophagum</name>
    <dbReference type="NCBI Taxonomy" id="2305228"/>
    <lineage>
        <taxon>Bacteria</taxon>
        <taxon>Pseudomonadati</taxon>
        <taxon>Bacteroidota</taxon>
        <taxon>Flavobacteriia</taxon>
        <taxon>Flavobacteriales</taxon>
        <taxon>Weeksellaceae</taxon>
        <taxon>Chryseobacterium group</taxon>
        <taxon>Chryseobacterium</taxon>
    </lineage>
</organism>
<sequence>MPLETVKQYSYDIKFDNELYDDFVSSSDEESKKLLVRKILESFEHLDKLPKKVKDFDKEKFKSDVEQFFKEHDII</sequence>
<gene>
    <name evidence="1" type="ORF">D1632_08720</name>
</gene>
<reference evidence="1 2" key="1">
    <citation type="submission" date="2018-08" db="EMBL/GenBank/DDBJ databases">
        <title>Chryseobacterium nematophagum: a novel matrix digesting pathogen of nematodes.</title>
        <authorList>
            <person name="Page A."/>
            <person name="Roberts M."/>
            <person name="Felix M.-A."/>
            <person name="Weir W."/>
        </authorList>
    </citation>
    <scope>NUCLEOTIDE SEQUENCE [LARGE SCALE GENOMIC DNA]</scope>
    <source>
        <strain evidence="1 2">JUb275</strain>
    </source>
</reference>